<keyword evidence="4" id="KW-1185">Reference proteome</keyword>
<evidence type="ECO:0000256" key="2">
    <source>
        <dbReference type="SAM" id="Phobius"/>
    </source>
</evidence>
<organism evidence="3 4">
    <name type="scientific">Ceratodon purpureus</name>
    <name type="common">Fire moss</name>
    <name type="synonym">Dicranum purpureum</name>
    <dbReference type="NCBI Taxonomy" id="3225"/>
    <lineage>
        <taxon>Eukaryota</taxon>
        <taxon>Viridiplantae</taxon>
        <taxon>Streptophyta</taxon>
        <taxon>Embryophyta</taxon>
        <taxon>Bryophyta</taxon>
        <taxon>Bryophytina</taxon>
        <taxon>Bryopsida</taxon>
        <taxon>Dicranidae</taxon>
        <taxon>Pseudoditrichales</taxon>
        <taxon>Ditrichaceae</taxon>
        <taxon>Ceratodon</taxon>
    </lineage>
</organism>
<gene>
    <name evidence="3" type="ORF">KC19_5G172400</name>
</gene>
<dbReference type="InterPro" id="IPR052789">
    <property type="entry name" value="SSUH2_homolog"/>
</dbReference>
<feature type="compositionally biased region" description="Polar residues" evidence="1">
    <location>
        <begin position="103"/>
        <end position="134"/>
    </location>
</feature>
<accession>A0A8T0I429</accession>
<dbReference type="PANTHER" id="PTHR48465:SF1">
    <property type="entry name" value="PROTEIN SSUH2 HOMOLOG"/>
    <property type="match status" value="1"/>
</dbReference>
<evidence type="ECO:0008006" key="5">
    <source>
        <dbReference type="Google" id="ProtNLM"/>
    </source>
</evidence>
<evidence type="ECO:0000313" key="3">
    <source>
        <dbReference type="EMBL" id="KAG0577679.1"/>
    </source>
</evidence>
<keyword evidence="2" id="KW-0472">Membrane</keyword>
<dbReference type="EMBL" id="CM026425">
    <property type="protein sequence ID" value="KAG0577679.1"/>
    <property type="molecule type" value="Genomic_DNA"/>
</dbReference>
<dbReference type="PANTHER" id="PTHR48465">
    <property type="entry name" value="PROTEIN SSUH2 HOMOLOG"/>
    <property type="match status" value="1"/>
</dbReference>
<reference evidence="3" key="1">
    <citation type="submission" date="2020-06" db="EMBL/GenBank/DDBJ databases">
        <title>WGS assembly of Ceratodon purpureus strain R40.</title>
        <authorList>
            <person name="Carey S.B."/>
            <person name="Jenkins J."/>
            <person name="Shu S."/>
            <person name="Lovell J.T."/>
            <person name="Sreedasyam A."/>
            <person name="Maumus F."/>
            <person name="Tiley G.P."/>
            <person name="Fernandez-Pozo N."/>
            <person name="Barry K."/>
            <person name="Chen C."/>
            <person name="Wang M."/>
            <person name="Lipzen A."/>
            <person name="Daum C."/>
            <person name="Saski C.A."/>
            <person name="Payton A.C."/>
            <person name="Mcbreen J.C."/>
            <person name="Conrad R.E."/>
            <person name="Kollar L.M."/>
            <person name="Olsson S."/>
            <person name="Huttunen S."/>
            <person name="Landis J.B."/>
            <person name="Wickett N.J."/>
            <person name="Johnson M.G."/>
            <person name="Rensing S.A."/>
            <person name="Grimwood J."/>
            <person name="Schmutz J."/>
            <person name="Mcdaniel S.F."/>
        </authorList>
    </citation>
    <scope>NUCLEOTIDE SEQUENCE</scope>
    <source>
        <strain evidence="3">R40</strain>
    </source>
</reference>
<dbReference type="OrthoDB" id="3355217at2759"/>
<feature type="transmembrane region" description="Helical" evidence="2">
    <location>
        <begin position="449"/>
        <end position="468"/>
    </location>
</feature>
<feature type="region of interest" description="Disordered" evidence="1">
    <location>
        <begin position="103"/>
        <end position="136"/>
    </location>
</feature>
<name>A0A8T0I429_CERPU</name>
<sequence>MARSGGEREPLLPGVEYPAVYGNSPGLSSAFRPLVSSQEGEGQLSEWAEGQYASAGLAASHIPPSVPPIEAASLATANEIREAASQDPYPQWIYGALVTPEASTHSNVQPPQVPQASARQGSQQNAAATPTEQSVTEEEIRELLTDYVEKQGCWGGRPAEKWPISKIEDCNVYIGTLETFIEERDVERLVKSYTGGAVDDKANGHVPGPWEIDMKHEFPLLFTSKKVVREKIPSSESVKTCGDCSGRKEVVCPLCNPNKDINSYVSGVTTECSVCHGRGLLAHQDGSDTKCGNCQGKGRLLCTKCKSRGRIFCGKCQGSGALLESQQLNVTWSTLKSKKISASSNATLVPDEVFHEAKGVQLYASESYQCQPVSFPNSQVLTRLSSDVIAERMPVPPTARVICERHHVHMIPVTRVYVDQGKSSFKFYIVGLEKRVYLKDYPDRPVGPGAVLGAGALLTLAGGLAFLWKMTQKPRHSRQFIIRM</sequence>
<keyword evidence="2" id="KW-0812">Transmembrane</keyword>
<dbReference type="Proteomes" id="UP000822688">
    <property type="component" value="Chromosome 5"/>
</dbReference>
<keyword evidence="2" id="KW-1133">Transmembrane helix</keyword>
<dbReference type="AlphaFoldDB" id="A0A8T0I429"/>
<evidence type="ECO:0000313" key="4">
    <source>
        <dbReference type="Proteomes" id="UP000822688"/>
    </source>
</evidence>
<protein>
    <recommendedName>
        <fullName evidence="5">Protein SSUH2 homolog</fullName>
    </recommendedName>
</protein>
<comment type="caution">
    <text evidence="3">The sequence shown here is derived from an EMBL/GenBank/DDBJ whole genome shotgun (WGS) entry which is preliminary data.</text>
</comment>
<evidence type="ECO:0000256" key="1">
    <source>
        <dbReference type="SAM" id="MobiDB-lite"/>
    </source>
</evidence>
<proteinExistence type="predicted"/>